<dbReference type="SUPFAM" id="SSF52047">
    <property type="entry name" value="RNI-like"/>
    <property type="match status" value="1"/>
</dbReference>
<dbReference type="InterPro" id="IPR032675">
    <property type="entry name" value="LRR_dom_sf"/>
</dbReference>
<accession>A0A518DKQ8</accession>
<gene>
    <name evidence="1" type="ORF">Pla8534_01710</name>
</gene>
<keyword evidence="2" id="KW-1185">Reference proteome</keyword>
<organism evidence="1 2">
    <name type="scientific">Lignipirellula cremea</name>
    <dbReference type="NCBI Taxonomy" id="2528010"/>
    <lineage>
        <taxon>Bacteria</taxon>
        <taxon>Pseudomonadati</taxon>
        <taxon>Planctomycetota</taxon>
        <taxon>Planctomycetia</taxon>
        <taxon>Pirellulales</taxon>
        <taxon>Pirellulaceae</taxon>
        <taxon>Lignipirellula</taxon>
    </lineage>
</organism>
<dbReference type="Gene3D" id="3.80.10.10">
    <property type="entry name" value="Ribonuclease Inhibitor"/>
    <property type="match status" value="1"/>
</dbReference>
<proteinExistence type="predicted"/>
<dbReference type="KEGG" id="lcre:Pla8534_01710"/>
<sequence>MLLASVFGEQLQAEDLPVHPDDLKIVRRIAAHEKLDALPVPAPRGWPQVEAPVTVRFAGAGDRSRHALTVGCNEDGRVTHLVGNGPLLCNEAFAWIAGMPELRVIRIDHNIPRPQSGVDHQLYDGSGLIALKDSKLEEIKIGHAFDDDGMAALAELTSLRVAWIGHSRATDAGIAHLAAHPRLEQFKISSQGRPNCVTEKCLATLATLPKLRRLGLQETFVTYEGGLKHLAKLTGQLEFVSLKMTLVLPADVEKLKADHPGLEVETSTPAEILENPNARGVARWASPAAVKYLQSRSAE</sequence>
<protein>
    <recommendedName>
        <fullName evidence="3">Leucine Rich repeats (2 copies)</fullName>
    </recommendedName>
</protein>
<evidence type="ECO:0008006" key="3">
    <source>
        <dbReference type="Google" id="ProtNLM"/>
    </source>
</evidence>
<evidence type="ECO:0000313" key="2">
    <source>
        <dbReference type="Proteomes" id="UP000317648"/>
    </source>
</evidence>
<evidence type="ECO:0000313" key="1">
    <source>
        <dbReference type="EMBL" id="QDU92423.1"/>
    </source>
</evidence>
<reference evidence="1 2" key="1">
    <citation type="submission" date="2019-02" db="EMBL/GenBank/DDBJ databases">
        <title>Deep-cultivation of Planctomycetes and their phenomic and genomic characterization uncovers novel biology.</title>
        <authorList>
            <person name="Wiegand S."/>
            <person name="Jogler M."/>
            <person name="Boedeker C."/>
            <person name="Pinto D."/>
            <person name="Vollmers J."/>
            <person name="Rivas-Marin E."/>
            <person name="Kohn T."/>
            <person name="Peeters S.H."/>
            <person name="Heuer A."/>
            <person name="Rast P."/>
            <person name="Oberbeckmann S."/>
            <person name="Bunk B."/>
            <person name="Jeske O."/>
            <person name="Meyerdierks A."/>
            <person name="Storesund J.E."/>
            <person name="Kallscheuer N."/>
            <person name="Luecker S."/>
            <person name="Lage O.M."/>
            <person name="Pohl T."/>
            <person name="Merkel B.J."/>
            <person name="Hornburger P."/>
            <person name="Mueller R.-W."/>
            <person name="Bruemmer F."/>
            <person name="Labrenz M."/>
            <person name="Spormann A.M."/>
            <person name="Op den Camp H."/>
            <person name="Overmann J."/>
            <person name="Amann R."/>
            <person name="Jetten M.S.M."/>
            <person name="Mascher T."/>
            <person name="Medema M.H."/>
            <person name="Devos D.P."/>
            <person name="Kaster A.-K."/>
            <person name="Ovreas L."/>
            <person name="Rohde M."/>
            <person name="Galperin M.Y."/>
            <person name="Jogler C."/>
        </authorList>
    </citation>
    <scope>NUCLEOTIDE SEQUENCE [LARGE SCALE GENOMIC DNA]</scope>
    <source>
        <strain evidence="1 2">Pla85_3_4</strain>
    </source>
</reference>
<dbReference type="AlphaFoldDB" id="A0A518DKQ8"/>
<name>A0A518DKQ8_9BACT</name>
<dbReference type="EMBL" id="CP036433">
    <property type="protein sequence ID" value="QDU92423.1"/>
    <property type="molecule type" value="Genomic_DNA"/>
</dbReference>
<dbReference type="Proteomes" id="UP000317648">
    <property type="component" value="Chromosome"/>
</dbReference>